<evidence type="ECO:0000313" key="2">
    <source>
        <dbReference type="Proteomes" id="UP000494365"/>
    </source>
</evidence>
<dbReference type="EMBL" id="CADIKK010000001">
    <property type="protein sequence ID" value="CAB3775837.1"/>
    <property type="molecule type" value="Genomic_DNA"/>
</dbReference>
<dbReference type="AlphaFoldDB" id="A0A6S7AUA7"/>
<name>A0A6S7AUA7_9BURK</name>
<accession>A0A6S7AUA7</accession>
<dbReference type="Proteomes" id="UP000494365">
    <property type="component" value="Unassembled WGS sequence"/>
</dbReference>
<evidence type="ECO:0000313" key="1">
    <source>
        <dbReference type="EMBL" id="CAB3775837.1"/>
    </source>
</evidence>
<dbReference type="RefSeq" id="WP_175147616.1">
    <property type="nucleotide sequence ID" value="NZ_CADIKK010000001.1"/>
</dbReference>
<gene>
    <name evidence="1" type="ORF">LMG28614_00094</name>
</gene>
<sequence length="182" mass="19398">MSTILDAARQMRLSAPANARLRPAMDPHAAVQTLLDDGLTADALSLLARLLPRRYAVAWVCQCGSRQTLGEHDHAGLALAETWVRDPGEAHRQAAASFANAHRYRTIGAWAAAAAGWTGGNLNPRHQQPTPPPEHLTAIAAMAAVTYMAALIPAQLDVRRTDFVRDALGLLGVPNGIDGGFK</sequence>
<organism evidence="1 2">
    <name type="scientific">Paraburkholderia ultramafica</name>
    <dbReference type="NCBI Taxonomy" id="1544867"/>
    <lineage>
        <taxon>Bacteria</taxon>
        <taxon>Pseudomonadati</taxon>
        <taxon>Pseudomonadota</taxon>
        <taxon>Betaproteobacteria</taxon>
        <taxon>Burkholderiales</taxon>
        <taxon>Burkholderiaceae</taxon>
        <taxon>Paraburkholderia</taxon>
    </lineage>
</organism>
<protein>
    <submittedName>
        <fullName evidence="1">Uncharacterized protein</fullName>
    </submittedName>
</protein>
<keyword evidence="2" id="KW-1185">Reference proteome</keyword>
<dbReference type="InterPro" id="IPR053855">
    <property type="entry name" value="DUF6931"/>
</dbReference>
<proteinExistence type="predicted"/>
<reference evidence="1 2" key="1">
    <citation type="submission" date="2020-04" db="EMBL/GenBank/DDBJ databases">
        <authorList>
            <person name="De Canck E."/>
        </authorList>
    </citation>
    <scope>NUCLEOTIDE SEQUENCE [LARGE SCALE GENOMIC DNA]</scope>
    <source>
        <strain evidence="1 2">LMG 28614</strain>
    </source>
</reference>
<dbReference type="Pfam" id="PF22011">
    <property type="entry name" value="DUF6931"/>
    <property type="match status" value="1"/>
</dbReference>